<proteinExistence type="predicted"/>
<keyword evidence="3" id="KW-1185">Reference proteome</keyword>
<evidence type="ECO:0000313" key="3">
    <source>
        <dbReference type="Proteomes" id="UP000290809"/>
    </source>
</evidence>
<dbReference type="GO" id="GO:0005783">
    <property type="term" value="C:endoplasmic reticulum"/>
    <property type="evidence" value="ECO:0007669"/>
    <property type="project" value="TreeGrafter"/>
</dbReference>
<protein>
    <submittedName>
        <fullName evidence="1">Translocon-associated protein subunit beta</fullName>
    </submittedName>
</protein>
<dbReference type="Pfam" id="PF05753">
    <property type="entry name" value="TRAP_beta"/>
    <property type="match status" value="1"/>
</dbReference>
<dbReference type="STRING" id="6184.A0A430PZ03"/>
<dbReference type="Proteomes" id="UP000290809">
    <property type="component" value="Unassembled WGS sequence"/>
</dbReference>
<sequence length="112" mass="12377">MFTTEITLASQSLKRSINQVTQYPSTSCAAKDVELFDIFAETEFTLIHGSPSARWTVIPASSNVTHVLILKPQISGVHNFSSATITYKSGDLEKSSVSFKFLLVCVLYFQLP</sequence>
<evidence type="ECO:0000313" key="2">
    <source>
        <dbReference type="EMBL" id="RTG82102.1"/>
    </source>
</evidence>
<name>A0A430PZ03_SCHBO</name>
<organism evidence="1 3">
    <name type="scientific">Schistosoma bovis</name>
    <name type="common">Blood fluke</name>
    <dbReference type="NCBI Taxonomy" id="6184"/>
    <lineage>
        <taxon>Eukaryota</taxon>
        <taxon>Metazoa</taxon>
        <taxon>Spiralia</taxon>
        <taxon>Lophotrochozoa</taxon>
        <taxon>Platyhelminthes</taxon>
        <taxon>Trematoda</taxon>
        <taxon>Digenea</taxon>
        <taxon>Strigeidida</taxon>
        <taxon>Schistosomatoidea</taxon>
        <taxon>Schistosomatidae</taxon>
        <taxon>Schistosoma</taxon>
    </lineage>
</organism>
<comment type="caution">
    <text evidence="1">The sequence shown here is derived from an EMBL/GenBank/DDBJ whole genome shotgun (WGS) entry which is preliminary data.</text>
</comment>
<accession>A0A430PZ03</accession>
<dbReference type="AlphaFoldDB" id="A0A430PZ03"/>
<dbReference type="PANTHER" id="PTHR12861:SF3">
    <property type="entry name" value="TRANSLOCON-ASSOCIATED PROTEIN SUBUNIT BETA"/>
    <property type="match status" value="1"/>
</dbReference>
<evidence type="ECO:0000313" key="1">
    <source>
        <dbReference type="EMBL" id="RTG80659.1"/>
    </source>
</evidence>
<gene>
    <name evidence="2" type="ORF">DC041_0004524</name>
    <name evidence="1" type="ORF">DC041_0011802</name>
</gene>
<dbReference type="EMBL" id="QMKO01003965">
    <property type="protein sequence ID" value="RTG80659.1"/>
    <property type="molecule type" value="Genomic_DNA"/>
</dbReference>
<dbReference type="EMBL" id="QMKO01002982">
    <property type="protein sequence ID" value="RTG82102.1"/>
    <property type="molecule type" value="Genomic_DNA"/>
</dbReference>
<dbReference type="PANTHER" id="PTHR12861">
    <property type="entry name" value="TRANSLOCON-ASSOCIATED PROTEIN, BETA SUBUNIT PRECURSOR TRAP-BETA SIGNAL SEQUENCE RECEPTOR BETA SUBUNIT"/>
    <property type="match status" value="1"/>
</dbReference>
<reference evidence="1 3" key="1">
    <citation type="journal article" date="2019" name="PLoS Pathog.">
        <title>Genome sequence of the bovine parasite Schistosoma bovis Tanzania.</title>
        <authorList>
            <person name="Oey H."/>
            <person name="Zakrzewski M."/>
            <person name="Gobert G."/>
            <person name="Gravermann K."/>
            <person name="Stoye J."/>
            <person name="Jones M."/>
            <person name="Mcmanus D."/>
            <person name="Krause L."/>
        </authorList>
    </citation>
    <scope>NUCLEOTIDE SEQUENCE [LARGE SCALE GENOMIC DNA]</scope>
    <source>
        <strain evidence="1 3">TAN1997</strain>
    </source>
</reference>